<dbReference type="RefSeq" id="WP_382394931.1">
    <property type="nucleotide sequence ID" value="NZ_JBHTCQ010000002.1"/>
</dbReference>
<dbReference type="InterPro" id="IPR003439">
    <property type="entry name" value="ABC_transporter-like_ATP-bd"/>
</dbReference>
<comment type="caution">
    <text evidence="7">The sequence shown here is derived from an EMBL/GenBank/DDBJ whole genome shotgun (WGS) entry which is preliminary data.</text>
</comment>
<organism evidence="7 8">
    <name type="scientific">Georgenia alba</name>
    <dbReference type="NCBI Taxonomy" id="2233858"/>
    <lineage>
        <taxon>Bacteria</taxon>
        <taxon>Bacillati</taxon>
        <taxon>Actinomycetota</taxon>
        <taxon>Actinomycetes</taxon>
        <taxon>Micrococcales</taxon>
        <taxon>Bogoriellaceae</taxon>
        <taxon>Georgenia</taxon>
    </lineage>
</organism>
<dbReference type="PROSITE" id="PS50893">
    <property type="entry name" value="ABC_TRANSPORTER_2"/>
    <property type="match status" value="1"/>
</dbReference>
<dbReference type="Proteomes" id="UP001596455">
    <property type="component" value="Unassembled WGS sequence"/>
</dbReference>
<dbReference type="Pfam" id="PF00005">
    <property type="entry name" value="ABC_tran"/>
    <property type="match status" value="1"/>
</dbReference>
<dbReference type="InterPro" id="IPR003593">
    <property type="entry name" value="AAA+_ATPase"/>
</dbReference>
<dbReference type="PANTHER" id="PTHR42734:SF5">
    <property type="entry name" value="IRON TRANSPORT SYSTEM ATP-BINDING PROTEIN HI_0361-RELATED"/>
    <property type="match status" value="1"/>
</dbReference>
<gene>
    <name evidence="7" type="ORF">ACFQQL_12770</name>
</gene>
<keyword evidence="4 7" id="KW-0067">ATP-binding</keyword>
<dbReference type="PANTHER" id="PTHR42734">
    <property type="entry name" value="METAL TRANSPORT SYSTEM ATP-BINDING PROTEIN TM_0124-RELATED"/>
    <property type="match status" value="1"/>
</dbReference>
<keyword evidence="3" id="KW-0547">Nucleotide-binding</keyword>
<dbReference type="SUPFAM" id="SSF52540">
    <property type="entry name" value="P-loop containing nucleoside triphosphate hydrolases"/>
    <property type="match status" value="1"/>
</dbReference>
<protein>
    <submittedName>
        <fullName evidence="7">Metal ABC transporter ATP-binding protein</fullName>
    </submittedName>
</protein>
<evidence type="ECO:0000256" key="1">
    <source>
        <dbReference type="ARBA" id="ARBA00005417"/>
    </source>
</evidence>
<keyword evidence="2" id="KW-0813">Transport</keyword>
<dbReference type="GO" id="GO:0005524">
    <property type="term" value="F:ATP binding"/>
    <property type="evidence" value="ECO:0007669"/>
    <property type="project" value="UniProtKB-KW"/>
</dbReference>
<evidence type="ECO:0000256" key="5">
    <source>
        <dbReference type="SAM" id="MobiDB-lite"/>
    </source>
</evidence>
<name>A0ABW2QEG8_9MICO</name>
<dbReference type="InterPro" id="IPR027417">
    <property type="entry name" value="P-loop_NTPase"/>
</dbReference>
<accession>A0ABW2QEG8</accession>
<feature type="region of interest" description="Disordered" evidence="5">
    <location>
        <begin position="222"/>
        <end position="266"/>
    </location>
</feature>
<feature type="domain" description="ABC transporter" evidence="6">
    <location>
        <begin position="7"/>
        <end position="240"/>
    </location>
</feature>
<evidence type="ECO:0000313" key="8">
    <source>
        <dbReference type="Proteomes" id="UP001596455"/>
    </source>
</evidence>
<dbReference type="InterPro" id="IPR050153">
    <property type="entry name" value="Metal_Ion_Import_ABC"/>
</dbReference>
<comment type="similarity">
    <text evidence="1">Belongs to the ABC transporter superfamily.</text>
</comment>
<evidence type="ECO:0000256" key="4">
    <source>
        <dbReference type="ARBA" id="ARBA00022840"/>
    </source>
</evidence>
<evidence type="ECO:0000313" key="7">
    <source>
        <dbReference type="EMBL" id="MFC7405990.1"/>
    </source>
</evidence>
<proteinExistence type="inferred from homology"/>
<keyword evidence="8" id="KW-1185">Reference proteome</keyword>
<evidence type="ECO:0000259" key="6">
    <source>
        <dbReference type="PROSITE" id="PS50893"/>
    </source>
</evidence>
<feature type="compositionally biased region" description="Basic and acidic residues" evidence="5">
    <location>
        <begin position="233"/>
        <end position="253"/>
    </location>
</feature>
<evidence type="ECO:0000256" key="3">
    <source>
        <dbReference type="ARBA" id="ARBA00022741"/>
    </source>
</evidence>
<dbReference type="SMART" id="SM00382">
    <property type="entry name" value="AAA"/>
    <property type="match status" value="1"/>
</dbReference>
<reference evidence="8" key="1">
    <citation type="journal article" date="2019" name="Int. J. Syst. Evol. Microbiol.">
        <title>The Global Catalogue of Microorganisms (GCM) 10K type strain sequencing project: providing services to taxonomists for standard genome sequencing and annotation.</title>
        <authorList>
            <consortium name="The Broad Institute Genomics Platform"/>
            <consortium name="The Broad Institute Genome Sequencing Center for Infectious Disease"/>
            <person name="Wu L."/>
            <person name="Ma J."/>
        </authorList>
    </citation>
    <scope>NUCLEOTIDE SEQUENCE [LARGE SCALE GENOMIC DNA]</scope>
    <source>
        <strain evidence="8">JCM 1490</strain>
    </source>
</reference>
<sequence>MSTPPPIRTESLTVTLGASTVLRGVDMTVRDGEAVALLGANGSGKSTLVKALVGVVPIRRGQAWVYGQDVTTRRIDFRRIGYVPQRVTAAAGVPATALEVVTSGLLSSARLRVGRAGRVRAMEALEQVGLADRAKDSVQIFSGGQHQRVLIARALVRDPDLLVLDEPLAGIDRASKQALAATLRGLRAAGRTLLVVLHEPGELGPLIDRAVVLRNGRVVHDGAPPPAVPGHDAPGHDHEHAHAGEGPPDHHVPELTVDWRTGEEVR</sequence>
<evidence type="ECO:0000256" key="2">
    <source>
        <dbReference type="ARBA" id="ARBA00022448"/>
    </source>
</evidence>
<dbReference type="Gene3D" id="3.40.50.300">
    <property type="entry name" value="P-loop containing nucleotide triphosphate hydrolases"/>
    <property type="match status" value="1"/>
</dbReference>
<dbReference type="EMBL" id="JBHTCQ010000002">
    <property type="protein sequence ID" value="MFC7405990.1"/>
    <property type="molecule type" value="Genomic_DNA"/>
</dbReference>